<feature type="modified residue" description="N5-methylglutamine" evidence="5">
    <location>
        <position position="234"/>
    </location>
</feature>
<sequence length="356" mass="39699">MVEKLDSLLSRYEEINNILASQEVTSDTQKLAALSKELSEITPTVTKYKEYLELNSQLSELQQLVTAPEVDSEFRSLAETEIEDLTSKKSLVEKELISSLSPTNKFANKNVIMEIRAAAGGDESGLFASELYRMYLRFAQNKGWSTQQLSLNEGGIGNIKEVVFSIKGPGAYGFFKYESGVHRVQRVPLTESSGRIHTSTATVAVLPELEELDFKIDPKDVKMDTYRSGGAGGQNVNKVETAVRLTHVPSGTVVACQSERSQLQNRERAFDILRAKLFEAEQEKRAQEVGANRKEQVGLGDRSEKIRTYNFPQDRVTDHRINKSFYNLSSIMEGNIDGILSSLSETDLARKTLGDI</sequence>
<name>A0A1G1WQM0_9BACT</name>
<evidence type="ECO:0000259" key="7">
    <source>
        <dbReference type="PROSITE" id="PS00745"/>
    </source>
</evidence>
<dbReference type="InterPro" id="IPR000352">
    <property type="entry name" value="Pep_chain_release_fac_I"/>
</dbReference>
<dbReference type="GO" id="GO:0016149">
    <property type="term" value="F:translation release factor activity, codon specific"/>
    <property type="evidence" value="ECO:0007669"/>
    <property type="project" value="UniProtKB-UniRule"/>
</dbReference>
<dbReference type="PANTHER" id="PTHR43804:SF7">
    <property type="entry name" value="LD18447P"/>
    <property type="match status" value="1"/>
</dbReference>
<dbReference type="FunFam" id="3.30.70.1660:FF:000002">
    <property type="entry name" value="Peptide chain release factor 1"/>
    <property type="match status" value="1"/>
</dbReference>
<comment type="similarity">
    <text evidence="2 5">Belongs to the prokaryotic/mitochondrial release factor family.</text>
</comment>
<evidence type="ECO:0000256" key="4">
    <source>
        <dbReference type="ARBA" id="ARBA00022917"/>
    </source>
</evidence>
<dbReference type="Gene3D" id="6.10.140.1950">
    <property type="match status" value="1"/>
</dbReference>
<gene>
    <name evidence="5" type="primary">prfA</name>
    <name evidence="8" type="ORF">A3J50_02785</name>
</gene>
<dbReference type="Gene3D" id="3.30.160.20">
    <property type="match status" value="1"/>
</dbReference>
<keyword evidence="5" id="KW-0963">Cytoplasm</keyword>
<dbReference type="SMART" id="SM00937">
    <property type="entry name" value="PCRF"/>
    <property type="match status" value="1"/>
</dbReference>
<evidence type="ECO:0000256" key="3">
    <source>
        <dbReference type="ARBA" id="ARBA00022481"/>
    </source>
</evidence>
<dbReference type="InterPro" id="IPR005139">
    <property type="entry name" value="PCRF"/>
</dbReference>
<dbReference type="Gene3D" id="3.30.70.1660">
    <property type="match status" value="1"/>
</dbReference>
<evidence type="ECO:0000256" key="6">
    <source>
        <dbReference type="NCBIfam" id="TIGR00019"/>
    </source>
</evidence>
<protein>
    <recommendedName>
        <fullName evidence="5 6">Peptide chain release factor 1</fullName>
        <shortName evidence="5">RF-1</shortName>
    </recommendedName>
</protein>
<organism evidence="8 9">
    <name type="scientific">Candidatus Woykebacteria bacterium RIFCSPHIGHO2_02_FULL_43_16b</name>
    <dbReference type="NCBI Taxonomy" id="1802601"/>
    <lineage>
        <taxon>Bacteria</taxon>
        <taxon>Candidatus Woykeibacteriota</taxon>
    </lineage>
</organism>
<keyword evidence="4 5" id="KW-0648">Protein biosynthesis</keyword>
<evidence type="ECO:0000256" key="1">
    <source>
        <dbReference type="ARBA" id="ARBA00002986"/>
    </source>
</evidence>
<feature type="domain" description="Prokaryotic-type class I peptide chain release factors" evidence="7">
    <location>
        <begin position="227"/>
        <end position="243"/>
    </location>
</feature>
<dbReference type="SUPFAM" id="SSF75620">
    <property type="entry name" value="Release factor"/>
    <property type="match status" value="1"/>
</dbReference>
<comment type="PTM">
    <text evidence="5">Methylated by PrmC. Methylation increases the termination efficiency of RF1.</text>
</comment>
<evidence type="ECO:0000313" key="8">
    <source>
        <dbReference type="EMBL" id="OGY29984.1"/>
    </source>
</evidence>
<proteinExistence type="inferred from homology"/>
<dbReference type="EMBL" id="MHCX01000010">
    <property type="protein sequence ID" value="OGY29984.1"/>
    <property type="molecule type" value="Genomic_DNA"/>
</dbReference>
<dbReference type="FunFam" id="3.30.160.20:FF:000004">
    <property type="entry name" value="Peptide chain release factor 1"/>
    <property type="match status" value="1"/>
</dbReference>
<dbReference type="Pfam" id="PF03462">
    <property type="entry name" value="PCRF"/>
    <property type="match status" value="1"/>
</dbReference>
<dbReference type="PANTHER" id="PTHR43804">
    <property type="entry name" value="LD18447P"/>
    <property type="match status" value="1"/>
</dbReference>
<evidence type="ECO:0000256" key="2">
    <source>
        <dbReference type="ARBA" id="ARBA00010835"/>
    </source>
</evidence>
<dbReference type="InterPro" id="IPR050057">
    <property type="entry name" value="Prokaryotic/Mito_RF"/>
</dbReference>
<dbReference type="Pfam" id="PF00472">
    <property type="entry name" value="RF-1"/>
    <property type="match status" value="1"/>
</dbReference>
<comment type="function">
    <text evidence="1 5">Peptide chain release factor 1 directs the termination of translation in response to the peptide chain termination codons UAG and UAA.</text>
</comment>
<accession>A0A1G1WQM0</accession>
<reference evidence="8 9" key="1">
    <citation type="journal article" date="2016" name="Nat. Commun.">
        <title>Thousands of microbial genomes shed light on interconnected biogeochemical processes in an aquifer system.</title>
        <authorList>
            <person name="Anantharaman K."/>
            <person name="Brown C.T."/>
            <person name="Hug L.A."/>
            <person name="Sharon I."/>
            <person name="Castelle C.J."/>
            <person name="Probst A.J."/>
            <person name="Thomas B.C."/>
            <person name="Singh A."/>
            <person name="Wilkins M.J."/>
            <person name="Karaoz U."/>
            <person name="Brodie E.L."/>
            <person name="Williams K.H."/>
            <person name="Hubbard S.S."/>
            <person name="Banfield J.F."/>
        </authorList>
    </citation>
    <scope>NUCLEOTIDE SEQUENCE [LARGE SCALE GENOMIC DNA]</scope>
</reference>
<comment type="caution">
    <text evidence="8">The sequence shown here is derived from an EMBL/GenBank/DDBJ whole genome shotgun (WGS) entry which is preliminary data.</text>
</comment>
<dbReference type="InterPro" id="IPR045853">
    <property type="entry name" value="Pep_chain_release_fac_I_sf"/>
</dbReference>
<evidence type="ECO:0000313" key="9">
    <source>
        <dbReference type="Proteomes" id="UP000177821"/>
    </source>
</evidence>
<dbReference type="InterPro" id="IPR004373">
    <property type="entry name" value="RF-1"/>
</dbReference>
<dbReference type="NCBIfam" id="NF001859">
    <property type="entry name" value="PRK00591.1"/>
    <property type="match status" value="1"/>
</dbReference>
<dbReference type="GO" id="GO:0005737">
    <property type="term" value="C:cytoplasm"/>
    <property type="evidence" value="ECO:0007669"/>
    <property type="project" value="UniProtKB-SubCell"/>
</dbReference>
<dbReference type="PROSITE" id="PS00745">
    <property type="entry name" value="RF_PROK_I"/>
    <property type="match status" value="1"/>
</dbReference>
<dbReference type="Proteomes" id="UP000177821">
    <property type="component" value="Unassembled WGS sequence"/>
</dbReference>
<dbReference type="NCBIfam" id="TIGR00019">
    <property type="entry name" value="prfA"/>
    <property type="match status" value="1"/>
</dbReference>
<evidence type="ECO:0000256" key="5">
    <source>
        <dbReference type="HAMAP-Rule" id="MF_00093"/>
    </source>
</evidence>
<keyword evidence="3 5" id="KW-0488">Methylation</keyword>
<comment type="subcellular location">
    <subcellularLocation>
        <location evidence="5">Cytoplasm</location>
    </subcellularLocation>
</comment>
<dbReference type="HAMAP" id="MF_00093">
    <property type="entry name" value="Rel_fac_1"/>
    <property type="match status" value="1"/>
</dbReference>
<dbReference type="AlphaFoldDB" id="A0A1G1WQM0"/>